<reference evidence="2" key="1">
    <citation type="submission" date="2022-07" db="EMBL/GenBank/DDBJ databases">
        <authorList>
            <person name="Criscuolo A."/>
        </authorList>
    </citation>
    <scope>NUCLEOTIDE SEQUENCE</scope>
    <source>
        <strain evidence="2">CIP111854</strain>
    </source>
</reference>
<protein>
    <submittedName>
        <fullName evidence="2">Uncharacterized protein</fullName>
    </submittedName>
</protein>
<dbReference type="Proteomes" id="UP001152467">
    <property type="component" value="Unassembled WGS sequence"/>
</dbReference>
<comment type="caution">
    <text evidence="2">The sequence shown here is derived from an EMBL/GenBank/DDBJ whole genome shotgun (WGS) entry which is preliminary data.</text>
</comment>
<gene>
    <name evidence="2" type="ORF">PSECIP111854_00994</name>
</gene>
<keyword evidence="1" id="KW-0472">Membrane</keyword>
<name>A0A9W4QTW1_9GAMM</name>
<sequence>MVWSRLFAKLVLVLGIASALILCGWLLTSTSQLDGNVVVQIKVLHTQIDNEKELVQPRLASNAQLFLHELQSKPLFILVFIFALLCIRYLPYKSLLFFKLLPWYCLCHPPSKLKVSLWRDSNILIRQTAHSLSL</sequence>
<feature type="transmembrane region" description="Helical" evidence="1">
    <location>
        <begin position="7"/>
        <end position="27"/>
    </location>
</feature>
<evidence type="ECO:0000313" key="3">
    <source>
        <dbReference type="Proteomes" id="UP001152467"/>
    </source>
</evidence>
<evidence type="ECO:0000313" key="2">
    <source>
        <dbReference type="EMBL" id="CAH9052560.1"/>
    </source>
</evidence>
<evidence type="ECO:0000256" key="1">
    <source>
        <dbReference type="SAM" id="Phobius"/>
    </source>
</evidence>
<dbReference type="EMBL" id="CAMAPC010000003">
    <property type="protein sequence ID" value="CAH9052560.1"/>
    <property type="molecule type" value="Genomic_DNA"/>
</dbReference>
<keyword evidence="1" id="KW-0812">Transmembrane</keyword>
<accession>A0A9W4QTW1</accession>
<keyword evidence="1" id="KW-1133">Transmembrane helix</keyword>
<keyword evidence="3" id="KW-1185">Reference proteome</keyword>
<dbReference type="AlphaFoldDB" id="A0A9W4QTW1"/>
<organism evidence="2 3">
    <name type="scientific">Pseudoalteromonas holothuriae</name>
    <dbReference type="NCBI Taxonomy" id="2963714"/>
    <lineage>
        <taxon>Bacteria</taxon>
        <taxon>Pseudomonadati</taxon>
        <taxon>Pseudomonadota</taxon>
        <taxon>Gammaproteobacteria</taxon>
        <taxon>Alteromonadales</taxon>
        <taxon>Pseudoalteromonadaceae</taxon>
        <taxon>Pseudoalteromonas</taxon>
    </lineage>
</organism>
<feature type="transmembrane region" description="Helical" evidence="1">
    <location>
        <begin position="74"/>
        <end position="91"/>
    </location>
</feature>
<proteinExistence type="predicted"/>